<proteinExistence type="predicted"/>
<dbReference type="InterPro" id="IPR049220">
    <property type="entry name" value="DUF6868"/>
</dbReference>
<evidence type="ECO:0000313" key="3">
    <source>
        <dbReference type="EMBL" id="POZ54001.1"/>
    </source>
</evidence>
<accession>A0A2S5CT45</accession>
<comment type="caution">
    <text evidence="3">The sequence shown here is derived from an EMBL/GenBank/DDBJ whole genome shotgun (WGS) entry which is preliminary data.</text>
</comment>
<evidence type="ECO:0000256" key="1">
    <source>
        <dbReference type="SAM" id="Phobius"/>
    </source>
</evidence>
<dbReference type="RefSeq" id="WP_103973508.1">
    <property type="nucleotide sequence ID" value="NZ_PGFZ01000001.1"/>
</dbReference>
<feature type="domain" description="DUF6868" evidence="2">
    <location>
        <begin position="1"/>
        <end position="79"/>
    </location>
</feature>
<keyword evidence="1" id="KW-0472">Membrane</keyword>
<protein>
    <recommendedName>
        <fullName evidence="2">DUF6868 domain-containing protein</fullName>
    </recommendedName>
</protein>
<dbReference type="Pfam" id="PF21742">
    <property type="entry name" value="DUF6868"/>
    <property type="match status" value="1"/>
</dbReference>
<evidence type="ECO:0000259" key="2">
    <source>
        <dbReference type="Pfam" id="PF21742"/>
    </source>
</evidence>
<reference evidence="3 4" key="1">
    <citation type="submission" date="2017-11" db="EMBL/GenBank/DDBJ databases">
        <title>Draft Genome Sequence of Methylobacter psychrotolerans Sph1T, an Obligate Methanotroph from Low-Temperature Environments.</title>
        <authorList>
            <person name="Oshkin I.Y."/>
            <person name="Miroshnikov K."/>
            <person name="Belova S.E."/>
            <person name="Korzhenkov A."/>
            <person name="Toshchakov S.V."/>
            <person name="Dedysh S.N."/>
        </authorList>
    </citation>
    <scope>NUCLEOTIDE SEQUENCE [LARGE SCALE GENOMIC DNA]</scope>
    <source>
        <strain evidence="3 4">Sph1</strain>
    </source>
</reference>
<keyword evidence="1" id="KW-0812">Transmembrane</keyword>
<dbReference type="EMBL" id="PGFZ01000001">
    <property type="protein sequence ID" value="POZ54001.1"/>
    <property type="molecule type" value="Genomic_DNA"/>
</dbReference>
<feature type="transmembrane region" description="Helical" evidence="1">
    <location>
        <begin position="12"/>
        <end position="35"/>
    </location>
</feature>
<dbReference type="AlphaFoldDB" id="A0A2S5CT45"/>
<gene>
    <name evidence="3" type="ORF">AADEFJLK_01043</name>
</gene>
<dbReference type="Proteomes" id="UP000237423">
    <property type="component" value="Unassembled WGS sequence"/>
</dbReference>
<feature type="transmembrane region" description="Helical" evidence="1">
    <location>
        <begin position="55"/>
        <end position="76"/>
    </location>
</feature>
<keyword evidence="1" id="KW-1133">Transmembrane helix</keyword>
<sequence length="80" mass="9102">MTGNELATLLGYSAVINYSVLMVWFFCFKCAHAWLYRLHGRWFQLSVGQVDAVHYAGMALYKIGVLLLNITPYLALRLMG</sequence>
<evidence type="ECO:0000313" key="4">
    <source>
        <dbReference type="Proteomes" id="UP000237423"/>
    </source>
</evidence>
<organism evidence="3 4">
    <name type="scientific">Methylovulum psychrotolerans</name>
    <dbReference type="NCBI Taxonomy" id="1704499"/>
    <lineage>
        <taxon>Bacteria</taxon>
        <taxon>Pseudomonadati</taxon>
        <taxon>Pseudomonadota</taxon>
        <taxon>Gammaproteobacteria</taxon>
        <taxon>Methylococcales</taxon>
        <taxon>Methylococcaceae</taxon>
        <taxon>Methylovulum</taxon>
    </lineage>
</organism>
<name>A0A2S5CT45_9GAMM</name>